<dbReference type="PROSITE" id="PS50847">
    <property type="entry name" value="GRAM_POS_ANCHORING"/>
    <property type="match status" value="1"/>
</dbReference>
<feature type="domain" description="Gram-positive cocci surface proteins LPxTG" evidence="8">
    <location>
        <begin position="480"/>
        <end position="513"/>
    </location>
</feature>
<proteinExistence type="predicted"/>
<keyword evidence="4" id="KW-0572">Peptidoglycan-anchor</keyword>
<reference evidence="9 10" key="1">
    <citation type="submission" date="2022-02" db="EMBL/GenBank/DDBJ databases">
        <title>The car tank lid bacteriome: a reservoir of bacteria with potential in bioremediation of fuel.</title>
        <authorList>
            <person name="Vidal-Verdu A."/>
            <person name="Gomez-Martinez D."/>
            <person name="Latorre-Perez A."/>
            <person name="Pereto J."/>
            <person name="Porcar M."/>
        </authorList>
    </citation>
    <scope>NUCLEOTIDE SEQUENCE [LARGE SCALE GENOMIC DNA]</scope>
    <source>
        <strain evidence="9 10">4D.3</strain>
    </source>
</reference>
<evidence type="ECO:0000256" key="3">
    <source>
        <dbReference type="ARBA" id="ARBA00022729"/>
    </source>
</evidence>
<evidence type="ECO:0000259" key="8">
    <source>
        <dbReference type="PROSITE" id="PS50847"/>
    </source>
</evidence>
<evidence type="ECO:0000256" key="5">
    <source>
        <dbReference type="SAM" id="MobiDB-lite"/>
    </source>
</evidence>
<evidence type="ECO:0000256" key="6">
    <source>
        <dbReference type="SAM" id="Phobius"/>
    </source>
</evidence>
<evidence type="ECO:0000313" key="10">
    <source>
        <dbReference type="Proteomes" id="UP001651050"/>
    </source>
</evidence>
<protein>
    <submittedName>
        <fullName evidence="9">LPXTG cell wall anchor domain-containing protein</fullName>
    </submittedName>
</protein>
<keyword evidence="6" id="KW-0812">Transmembrane</keyword>
<feature type="region of interest" description="Disordered" evidence="5">
    <location>
        <begin position="96"/>
        <end position="116"/>
    </location>
</feature>
<dbReference type="RefSeq" id="WP_416344048.1">
    <property type="nucleotide sequence ID" value="NZ_JALQCY010000003.1"/>
</dbReference>
<evidence type="ECO:0000256" key="7">
    <source>
        <dbReference type="SAM" id="SignalP"/>
    </source>
</evidence>
<dbReference type="InterPro" id="IPR019931">
    <property type="entry name" value="LPXTG_anchor"/>
</dbReference>
<accession>A0ABT0J3W7</accession>
<evidence type="ECO:0000313" key="9">
    <source>
        <dbReference type="EMBL" id="MCK9794197.1"/>
    </source>
</evidence>
<keyword evidence="6" id="KW-0472">Membrane</keyword>
<feature type="transmembrane region" description="Helical" evidence="6">
    <location>
        <begin position="487"/>
        <end position="507"/>
    </location>
</feature>
<dbReference type="NCBIfam" id="TIGR01167">
    <property type="entry name" value="LPXTG_anchor"/>
    <property type="match status" value="1"/>
</dbReference>
<sequence length="513" mass="54951">MKRTLAGVVATMLAAGGMLVATAAPASAHTPRVEDTCSSLEVNLTQYNGAGVTVTIDGKNVADENFRRSWQHTFQLDGKSGHTWTVDVDAHDGNQFDWSDSGRTEPCTPTTPPQGTEVQVGIYLYPKLDKDKPAAWENSGKQQLLGTTPLTLPEEELTNDEHWYTELPETDALDDIDLCTGWGIQQDLVRGGPDDYTMPETITYPDGSSMDGHLVDWQHQELSDFGIELPGAEDCTTPPVPETPDVEEPQVVVPQAPVPVEVCGADSSDVILPADTEDVTYLTTEQGVLAVPGEGRTFGDDLGGYTRTEAGEVLFPITELLPSAEDCELVPGDIGAVCVGDTPYLDYGVSLPEGVEADGDTPLTITFLHPDGGEDYVATDQPLEGQLLWPGASDTAPKQWPGWEQQDDGSYTETDGNYAWTRDGVQVLFEVNPDYSTVVEYPEASTECANPVGVGGADVDVVADDDDVPPAETAEQADELPKTGATVGVFAGLAALLLVGGGVLFWLRRRIQH</sequence>
<dbReference type="Proteomes" id="UP001651050">
    <property type="component" value="Unassembled WGS sequence"/>
</dbReference>
<keyword evidence="2" id="KW-0964">Secreted</keyword>
<dbReference type="Pfam" id="PF00746">
    <property type="entry name" value="Gram_pos_anchor"/>
    <property type="match status" value="1"/>
</dbReference>
<keyword evidence="6" id="KW-1133">Transmembrane helix</keyword>
<dbReference type="EMBL" id="JALQCY010000003">
    <property type="protein sequence ID" value="MCK9794197.1"/>
    <property type="molecule type" value="Genomic_DNA"/>
</dbReference>
<keyword evidence="1" id="KW-0134">Cell wall</keyword>
<feature type="signal peptide" evidence="7">
    <location>
        <begin position="1"/>
        <end position="23"/>
    </location>
</feature>
<name>A0ABT0J3W7_9MICO</name>
<feature type="chain" id="PRO_5046505847" evidence="7">
    <location>
        <begin position="24"/>
        <end position="513"/>
    </location>
</feature>
<evidence type="ECO:0000256" key="1">
    <source>
        <dbReference type="ARBA" id="ARBA00022512"/>
    </source>
</evidence>
<gene>
    <name evidence="9" type="ORF">M1843_10610</name>
</gene>
<evidence type="ECO:0000256" key="2">
    <source>
        <dbReference type="ARBA" id="ARBA00022525"/>
    </source>
</evidence>
<keyword evidence="3 7" id="KW-0732">Signal</keyword>
<comment type="caution">
    <text evidence="9">The sequence shown here is derived from an EMBL/GenBank/DDBJ whole genome shotgun (WGS) entry which is preliminary data.</text>
</comment>
<keyword evidence="10" id="KW-1185">Reference proteome</keyword>
<evidence type="ECO:0000256" key="4">
    <source>
        <dbReference type="ARBA" id="ARBA00023088"/>
    </source>
</evidence>
<organism evidence="9 10">
    <name type="scientific">Isoptericola peretonis</name>
    <dbReference type="NCBI Taxonomy" id="2918523"/>
    <lineage>
        <taxon>Bacteria</taxon>
        <taxon>Bacillati</taxon>
        <taxon>Actinomycetota</taxon>
        <taxon>Actinomycetes</taxon>
        <taxon>Micrococcales</taxon>
        <taxon>Promicromonosporaceae</taxon>
        <taxon>Isoptericola</taxon>
    </lineage>
</organism>